<feature type="region of interest" description="Disordered" evidence="1">
    <location>
        <begin position="165"/>
        <end position="184"/>
    </location>
</feature>
<organism evidence="2 3">
    <name type="scientific">Legionella resiliens</name>
    <dbReference type="NCBI Taxonomy" id="2905958"/>
    <lineage>
        <taxon>Bacteria</taxon>
        <taxon>Pseudomonadati</taxon>
        <taxon>Pseudomonadota</taxon>
        <taxon>Gammaproteobacteria</taxon>
        <taxon>Legionellales</taxon>
        <taxon>Legionellaceae</taxon>
        <taxon>Legionella</taxon>
    </lineage>
</organism>
<gene>
    <name evidence="2" type="ORF">LXO92_04715</name>
</gene>
<dbReference type="RefSeq" id="WP_232890462.1">
    <property type="nucleotide sequence ID" value="NZ_JAJSPM010000003.1"/>
</dbReference>
<evidence type="ECO:0000256" key="1">
    <source>
        <dbReference type="SAM" id="MobiDB-lite"/>
    </source>
</evidence>
<dbReference type="Gene3D" id="3.60.10.10">
    <property type="entry name" value="Endonuclease/exonuclease/phosphatase"/>
    <property type="match status" value="1"/>
</dbReference>
<accession>A0ABS8X221</accession>
<feature type="compositionally biased region" description="Low complexity" evidence="1">
    <location>
        <begin position="511"/>
        <end position="523"/>
    </location>
</feature>
<dbReference type="InterPro" id="IPR036691">
    <property type="entry name" value="Endo/exonu/phosph_ase_sf"/>
</dbReference>
<evidence type="ECO:0008006" key="4">
    <source>
        <dbReference type="Google" id="ProtNLM"/>
    </source>
</evidence>
<name>A0ABS8X221_9GAMM</name>
<proteinExistence type="predicted"/>
<comment type="caution">
    <text evidence="2">The sequence shown here is derived from an EMBL/GenBank/DDBJ whole genome shotgun (WGS) entry which is preliminary data.</text>
</comment>
<sequence length="541" mass="61216">MAKKLKTIVKKGTTTTTKEQSLHSDHHPQLFGKTLIWNIDKDNANDDLEMKAFAIAQKINKGEVTSGMLQEVPHDSQEKLIANIQKYLDPKQKLSMRYNQNGTHPFGNLTFSCNPVTPTPNQALEKDVKKLQQKYEDSGASKGQVLITLVEDENGKKRLLVNVHAESPPKPGAPLRTRHPPTPRVDLNQVMKDMEQFRKNHRDIDVVVGGDMNKGRKSLPKEMPNYQSNPNFRYQHSEPNTAFKQDGAGVAVDAVFSTEQGVDLKTQKDMNFFNRDFEKAFDKSKKEKEKLAQQEKMKPVVDLQKNLKSSPAFTTATVHTGNYQQKIKQDTQQDFPVKLVFQDARQARQFTNHVALRDKKNLFQNENEIYLTQGAVAKILTLDINQPKLVFTHVHQGEKLSTQRKEELQQSCVEQIKAVTGKQISAAPTVQYENTKIRQDTRGEIDYSMKLTFANKEEARAFSDAMGYKNKTLLFQKGDTVYIAKEAEADFLKKMCKTENTASFKTHLATLKSSSPPQLSQPKESPEEIVMSVPKSAKGPL</sequence>
<dbReference type="EMBL" id="JAJTND010000003">
    <property type="protein sequence ID" value="MCE3531677.1"/>
    <property type="molecule type" value="Genomic_DNA"/>
</dbReference>
<evidence type="ECO:0000313" key="3">
    <source>
        <dbReference type="Proteomes" id="UP001320170"/>
    </source>
</evidence>
<dbReference type="Proteomes" id="UP001320170">
    <property type="component" value="Unassembled WGS sequence"/>
</dbReference>
<feature type="region of interest" description="Disordered" evidence="1">
    <location>
        <begin position="509"/>
        <end position="541"/>
    </location>
</feature>
<reference evidence="2 3" key="1">
    <citation type="journal article" date="2024" name="Pathogens">
        <title>Characterization of a Novel Species of Legionella Isolated from a Healthcare Facility: Legionella resiliens sp. nov.</title>
        <authorList>
            <person name="Cristino S."/>
            <person name="Pascale M.R."/>
            <person name="Marino F."/>
            <person name="Derelitto C."/>
            <person name="Salaris S."/>
            <person name="Orsini M."/>
            <person name="Squarzoni S."/>
            <person name="Grottola A."/>
            <person name="Girolamini L."/>
        </authorList>
    </citation>
    <scope>NUCLEOTIDE SEQUENCE [LARGE SCALE GENOMIC DNA]</scope>
    <source>
        <strain evidence="2 3">8cVS16</strain>
    </source>
</reference>
<protein>
    <recommendedName>
        <fullName evidence="4">DUF3945 domain-containing protein</fullName>
    </recommendedName>
</protein>
<keyword evidence="3" id="KW-1185">Reference proteome</keyword>
<evidence type="ECO:0000313" key="2">
    <source>
        <dbReference type="EMBL" id="MCE3531677.1"/>
    </source>
</evidence>
<feature type="region of interest" description="Disordered" evidence="1">
    <location>
        <begin position="1"/>
        <end position="25"/>
    </location>
</feature>
<dbReference type="SUPFAM" id="SSF56219">
    <property type="entry name" value="DNase I-like"/>
    <property type="match status" value="1"/>
</dbReference>